<dbReference type="AlphaFoldDB" id="A0A0R1ZSM6"/>
<evidence type="ECO:0000256" key="1">
    <source>
        <dbReference type="SAM" id="Phobius"/>
    </source>
</evidence>
<keyword evidence="3" id="KW-1185">Reference proteome</keyword>
<keyword evidence="1" id="KW-0472">Membrane</keyword>
<comment type="caution">
    <text evidence="2">The sequence shown here is derived from an EMBL/GenBank/DDBJ whole genome shotgun (WGS) entry which is preliminary data.</text>
</comment>
<dbReference type="PATRIC" id="fig|1291052.5.peg.1765"/>
<organism evidence="2 3">
    <name type="scientific">Lacticaseibacillus sharpeae JCM 1186 = DSM 20505</name>
    <dbReference type="NCBI Taxonomy" id="1291052"/>
    <lineage>
        <taxon>Bacteria</taxon>
        <taxon>Bacillati</taxon>
        <taxon>Bacillota</taxon>
        <taxon>Bacilli</taxon>
        <taxon>Lactobacillales</taxon>
        <taxon>Lactobacillaceae</taxon>
        <taxon>Lacticaseibacillus</taxon>
    </lineage>
</organism>
<reference evidence="2 3" key="1">
    <citation type="journal article" date="2015" name="Genome Announc.">
        <title>Expanding the biotechnology potential of lactobacilli through comparative genomics of 213 strains and associated genera.</title>
        <authorList>
            <person name="Sun Z."/>
            <person name="Harris H.M."/>
            <person name="McCann A."/>
            <person name="Guo C."/>
            <person name="Argimon S."/>
            <person name="Zhang W."/>
            <person name="Yang X."/>
            <person name="Jeffery I.B."/>
            <person name="Cooney J.C."/>
            <person name="Kagawa T.F."/>
            <person name="Liu W."/>
            <person name="Song Y."/>
            <person name="Salvetti E."/>
            <person name="Wrobel A."/>
            <person name="Rasinkangas P."/>
            <person name="Parkhill J."/>
            <person name="Rea M.C."/>
            <person name="O'Sullivan O."/>
            <person name="Ritari J."/>
            <person name="Douillard F.P."/>
            <person name="Paul Ross R."/>
            <person name="Yang R."/>
            <person name="Briner A.E."/>
            <person name="Felis G.E."/>
            <person name="de Vos W.M."/>
            <person name="Barrangou R."/>
            <person name="Klaenhammer T.R."/>
            <person name="Caufield P.W."/>
            <person name="Cui Y."/>
            <person name="Zhang H."/>
            <person name="O'Toole P.W."/>
        </authorList>
    </citation>
    <scope>NUCLEOTIDE SEQUENCE [LARGE SCALE GENOMIC DNA]</scope>
    <source>
        <strain evidence="2 3">DSM 20505</strain>
    </source>
</reference>
<sequence length="67" mass="7692">MKYIKAHPTKYTHSLLIINRLIMPLIIVTTIVELMRWPVLSVVLELVGAVTITVGVVLLILDWRVRK</sequence>
<accession>A0A0R1ZSM6</accession>
<evidence type="ECO:0008006" key="4">
    <source>
        <dbReference type="Google" id="ProtNLM"/>
    </source>
</evidence>
<dbReference type="Proteomes" id="UP000051679">
    <property type="component" value="Unassembled WGS sequence"/>
</dbReference>
<evidence type="ECO:0000313" key="2">
    <source>
        <dbReference type="EMBL" id="KRM55019.1"/>
    </source>
</evidence>
<proteinExistence type="predicted"/>
<feature type="transmembrane region" description="Helical" evidence="1">
    <location>
        <begin position="12"/>
        <end position="32"/>
    </location>
</feature>
<feature type="transmembrane region" description="Helical" evidence="1">
    <location>
        <begin position="38"/>
        <end position="61"/>
    </location>
</feature>
<protein>
    <recommendedName>
        <fullName evidence="4">EamA domain-containing protein</fullName>
    </recommendedName>
</protein>
<keyword evidence="1" id="KW-0812">Transmembrane</keyword>
<gene>
    <name evidence="2" type="ORF">FC18_GL001726</name>
</gene>
<evidence type="ECO:0000313" key="3">
    <source>
        <dbReference type="Proteomes" id="UP000051679"/>
    </source>
</evidence>
<keyword evidence="1" id="KW-1133">Transmembrane helix</keyword>
<name>A0A0R1ZSM6_9LACO</name>
<dbReference type="EMBL" id="AYYO01000037">
    <property type="protein sequence ID" value="KRM55019.1"/>
    <property type="molecule type" value="Genomic_DNA"/>
</dbReference>